<evidence type="ECO:0000313" key="7">
    <source>
        <dbReference type="Proteomes" id="UP000054007"/>
    </source>
</evidence>
<keyword evidence="2 3" id="KW-0067">ATP-binding</keyword>
<sequence length="409" mass="45571">MPSTKSELPDFAGRYIGKGRLHLLDLLGAGAYGKVYKARDTLSPKSNSVFYAIKCMKKHEIGSRHDMHQKREFALHARASRHPNIITFFDVIEKGLFVYVILEVCTGDLHSAIVQKKIFYKNDELLKSAYTQILDAVEFCHGVGIYHRDLKPDNILCSDDGSRIFLADFGLATTVTACRDFGCGSMFYKSPESMGVFKQPTYAPKESDIWSLAVVLVNMITGRCPWRVAQLKDPSFQKAVTDVDYFCKTLPMSLSAISIVKGMFNLNPTRRTTIPEIRATLDKVNTFFLTDAELALASKQVRVVAAYFTGTHQSSSELRTDHGSNGIWLRGFERLRRSLLSVGIKAPQVEEKSEVIERHRAPTNTALFPPPRRILKSVVDRLKMVSGTSSSRSSMVPCTGTAAANLSSK</sequence>
<keyword evidence="6" id="KW-0418">Kinase</keyword>
<dbReference type="SUPFAM" id="SSF56112">
    <property type="entry name" value="Protein kinase-like (PK-like)"/>
    <property type="match status" value="1"/>
</dbReference>
<dbReference type="PROSITE" id="PS00107">
    <property type="entry name" value="PROTEIN_KINASE_ATP"/>
    <property type="match status" value="1"/>
</dbReference>
<dbReference type="GO" id="GO:0035556">
    <property type="term" value="P:intracellular signal transduction"/>
    <property type="evidence" value="ECO:0007669"/>
    <property type="project" value="TreeGrafter"/>
</dbReference>
<dbReference type="AlphaFoldDB" id="A0A0D7BP95"/>
<dbReference type="PANTHER" id="PTHR24346:SF30">
    <property type="entry name" value="MATERNAL EMBRYONIC LEUCINE ZIPPER KINASE"/>
    <property type="match status" value="1"/>
</dbReference>
<dbReference type="OrthoDB" id="541276at2759"/>
<dbReference type="InterPro" id="IPR000719">
    <property type="entry name" value="Prot_kinase_dom"/>
</dbReference>
<proteinExistence type="inferred from homology"/>
<keyword evidence="6" id="KW-0808">Transferase</keyword>
<dbReference type="InterPro" id="IPR008271">
    <property type="entry name" value="Ser/Thr_kinase_AS"/>
</dbReference>
<comment type="similarity">
    <text evidence="4">Belongs to the protein kinase superfamily.</text>
</comment>
<dbReference type="STRING" id="1314674.A0A0D7BP95"/>
<dbReference type="SMART" id="SM00220">
    <property type="entry name" value="S_TKc"/>
    <property type="match status" value="1"/>
</dbReference>
<dbReference type="InterPro" id="IPR011009">
    <property type="entry name" value="Kinase-like_dom_sf"/>
</dbReference>
<dbReference type="EMBL" id="KN880444">
    <property type="protein sequence ID" value="KIY72368.1"/>
    <property type="molecule type" value="Genomic_DNA"/>
</dbReference>
<dbReference type="Pfam" id="PF00069">
    <property type="entry name" value="Pkinase"/>
    <property type="match status" value="1"/>
</dbReference>
<dbReference type="Proteomes" id="UP000054007">
    <property type="component" value="Unassembled WGS sequence"/>
</dbReference>
<dbReference type="PROSITE" id="PS00108">
    <property type="entry name" value="PROTEIN_KINASE_ST"/>
    <property type="match status" value="1"/>
</dbReference>
<protein>
    <submittedName>
        <fullName evidence="6">Pkinase-domain-containing protein</fullName>
    </submittedName>
</protein>
<keyword evidence="4" id="KW-0723">Serine/threonine-protein kinase</keyword>
<organism evidence="6 7">
    <name type="scientific">Cylindrobasidium torrendii FP15055 ss-10</name>
    <dbReference type="NCBI Taxonomy" id="1314674"/>
    <lineage>
        <taxon>Eukaryota</taxon>
        <taxon>Fungi</taxon>
        <taxon>Dikarya</taxon>
        <taxon>Basidiomycota</taxon>
        <taxon>Agaricomycotina</taxon>
        <taxon>Agaricomycetes</taxon>
        <taxon>Agaricomycetidae</taxon>
        <taxon>Agaricales</taxon>
        <taxon>Marasmiineae</taxon>
        <taxon>Physalacriaceae</taxon>
        <taxon>Cylindrobasidium</taxon>
    </lineage>
</organism>
<accession>A0A0D7BP95</accession>
<evidence type="ECO:0000313" key="6">
    <source>
        <dbReference type="EMBL" id="KIY72368.1"/>
    </source>
</evidence>
<keyword evidence="7" id="KW-1185">Reference proteome</keyword>
<dbReference type="Gene3D" id="1.10.510.10">
    <property type="entry name" value="Transferase(Phosphotransferase) domain 1"/>
    <property type="match status" value="1"/>
</dbReference>
<evidence type="ECO:0000256" key="2">
    <source>
        <dbReference type="ARBA" id="ARBA00022840"/>
    </source>
</evidence>
<gene>
    <name evidence="6" type="ORF">CYLTODRAFT_388728</name>
</gene>
<evidence type="ECO:0000256" key="4">
    <source>
        <dbReference type="RuleBase" id="RU000304"/>
    </source>
</evidence>
<reference evidence="6 7" key="1">
    <citation type="journal article" date="2015" name="Fungal Genet. Biol.">
        <title>Evolution of novel wood decay mechanisms in Agaricales revealed by the genome sequences of Fistulina hepatica and Cylindrobasidium torrendii.</title>
        <authorList>
            <person name="Floudas D."/>
            <person name="Held B.W."/>
            <person name="Riley R."/>
            <person name="Nagy L.G."/>
            <person name="Koehler G."/>
            <person name="Ransdell A.S."/>
            <person name="Younus H."/>
            <person name="Chow J."/>
            <person name="Chiniquy J."/>
            <person name="Lipzen A."/>
            <person name="Tritt A."/>
            <person name="Sun H."/>
            <person name="Haridas S."/>
            <person name="LaButti K."/>
            <person name="Ohm R.A."/>
            <person name="Kues U."/>
            <person name="Blanchette R.A."/>
            <person name="Grigoriev I.V."/>
            <person name="Minto R.E."/>
            <person name="Hibbett D.S."/>
        </authorList>
    </citation>
    <scope>NUCLEOTIDE SEQUENCE [LARGE SCALE GENOMIC DNA]</scope>
    <source>
        <strain evidence="6 7">FP15055 ss-10</strain>
    </source>
</reference>
<feature type="domain" description="Protein kinase" evidence="5">
    <location>
        <begin position="21"/>
        <end position="288"/>
    </location>
</feature>
<evidence type="ECO:0000256" key="1">
    <source>
        <dbReference type="ARBA" id="ARBA00022741"/>
    </source>
</evidence>
<dbReference type="GO" id="GO:0005737">
    <property type="term" value="C:cytoplasm"/>
    <property type="evidence" value="ECO:0007669"/>
    <property type="project" value="TreeGrafter"/>
</dbReference>
<evidence type="ECO:0000259" key="5">
    <source>
        <dbReference type="PROSITE" id="PS50011"/>
    </source>
</evidence>
<feature type="binding site" evidence="3">
    <location>
        <position position="54"/>
    </location>
    <ligand>
        <name>ATP</name>
        <dbReference type="ChEBI" id="CHEBI:30616"/>
    </ligand>
</feature>
<dbReference type="PANTHER" id="PTHR24346">
    <property type="entry name" value="MAP/MICROTUBULE AFFINITY-REGULATING KINASE"/>
    <property type="match status" value="1"/>
</dbReference>
<dbReference type="GO" id="GO:0005524">
    <property type="term" value="F:ATP binding"/>
    <property type="evidence" value="ECO:0007669"/>
    <property type="project" value="UniProtKB-UniRule"/>
</dbReference>
<evidence type="ECO:0000256" key="3">
    <source>
        <dbReference type="PROSITE-ProRule" id="PRU10141"/>
    </source>
</evidence>
<keyword evidence="1 3" id="KW-0547">Nucleotide-binding</keyword>
<name>A0A0D7BP95_9AGAR</name>
<dbReference type="PROSITE" id="PS50011">
    <property type="entry name" value="PROTEIN_KINASE_DOM"/>
    <property type="match status" value="1"/>
</dbReference>
<dbReference type="GO" id="GO:0004674">
    <property type="term" value="F:protein serine/threonine kinase activity"/>
    <property type="evidence" value="ECO:0007669"/>
    <property type="project" value="UniProtKB-KW"/>
</dbReference>
<dbReference type="InterPro" id="IPR017441">
    <property type="entry name" value="Protein_kinase_ATP_BS"/>
</dbReference>